<dbReference type="InterPro" id="IPR001452">
    <property type="entry name" value="SH3_domain"/>
</dbReference>
<dbReference type="PANTHER" id="PTHR16469">
    <property type="entry name" value="UBIQUITIN-ASSOCIATED AND SH3 DOMAIN-CONTAINING BA-RELATED"/>
    <property type="match status" value="1"/>
</dbReference>
<dbReference type="Gene3D" id="2.30.30.40">
    <property type="entry name" value="SH3 Domains"/>
    <property type="match status" value="1"/>
</dbReference>
<dbReference type="SMART" id="SM00326">
    <property type="entry name" value="SH3"/>
    <property type="match status" value="1"/>
</dbReference>
<protein>
    <submittedName>
        <fullName evidence="6">Protein UBASH3A homolog isoform X1</fullName>
    </submittedName>
</protein>
<organism evidence="5 6">
    <name type="scientific">Neodiprion lecontei</name>
    <name type="common">Redheaded pine sawfly</name>
    <dbReference type="NCBI Taxonomy" id="441921"/>
    <lineage>
        <taxon>Eukaryota</taxon>
        <taxon>Metazoa</taxon>
        <taxon>Ecdysozoa</taxon>
        <taxon>Arthropoda</taxon>
        <taxon>Hexapoda</taxon>
        <taxon>Insecta</taxon>
        <taxon>Pterygota</taxon>
        <taxon>Neoptera</taxon>
        <taxon>Endopterygota</taxon>
        <taxon>Hymenoptera</taxon>
        <taxon>Tenthredinoidea</taxon>
        <taxon>Diprionidae</taxon>
        <taxon>Diprioninae</taxon>
        <taxon>Neodiprion</taxon>
    </lineage>
</organism>
<dbReference type="Proteomes" id="UP000829291">
    <property type="component" value="Chromosome 7"/>
</dbReference>
<proteinExistence type="predicted"/>
<name>A0ABM3GKR0_NEOLC</name>
<sequence>MRRNRPTKGGGGGEGEEYNVSDVHPVHPLHPSFFISIVLQCIGISWKDTRKIQGQFQVLFKDKSNSRTFPGPPDAMYTDALLSCMNILTASGPATTSAETKPPPSCPASTATSGTREKALAATGYRGLQLASDWLLAHVRDPTLDRDEPREYVLYACPTGPLAEKLLTFWTESRELGWNGAHNCMPHITLVSFFKAPDEAAGKLAGLLEDVVSLKDSPDQIGLETYISPNFMGLFIEEEYASWLKTIAVKFVNKLSSLSISAEPPKKSLHITLAYQFSESLFQPLRNMAERLGSATQANWELRLYSRDSRVGDAHVHKVTHAHVPREHDELELRPGDYIYLSERACSESIDGWVEGTSWLTGITGYLPLNHTKRTAESDAWTLHSTVQIIENRVESIEEEIPRTRKPPVLSSNESLDMPDGVPTDHEPMAASEAPQMTSRQIFICRHGERVDFTFGAWIPYCFEADGCYVRRDLNMPKDIPARNIQEFHNDCPLTTLGEIQANLVGQAMRSSNVTIDVAFASPSLRCVQTLSQILQGHGSDVQIKVEPGLIEWLAWYPNGLPVWMTPEALIKAGFDIDVNYEAVVKTESLPQRENAAQYYERSFKLIEKIIEQTKGNVLIVAHAASLAACTRQLTGGRVPPAAEVTRLVQRVPYLACLTAQQGPDGWQLHPPPFPPLTHTSNSRFDWKILT</sequence>
<feature type="region of interest" description="Disordered" evidence="3">
    <location>
        <begin position="400"/>
        <end position="423"/>
    </location>
</feature>
<dbReference type="Pfam" id="PF14604">
    <property type="entry name" value="SH3_9"/>
    <property type="match status" value="1"/>
</dbReference>
<feature type="region of interest" description="Disordered" evidence="3">
    <location>
        <begin position="94"/>
        <end position="114"/>
    </location>
</feature>
<feature type="domain" description="SH3" evidence="4">
    <location>
        <begin position="312"/>
        <end position="377"/>
    </location>
</feature>
<dbReference type="Pfam" id="PF00300">
    <property type="entry name" value="His_Phos_1"/>
    <property type="match status" value="1"/>
</dbReference>
<gene>
    <name evidence="6" type="primary">LOC107219209</name>
</gene>
<evidence type="ECO:0000259" key="4">
    <source>
        <dbReference type="PROSITE" id="PS50002"/>
    </source>
</evidence>
<dbReference type="CDD" id="cd11791">
    <property type="entry name" value="SH3_UBASH3"/>
    <property type="match status" value="1"/>
</dbReference>
<evidence type="ECO:0000313" key="6">
    <source>
        <dbReference type="RefSeq" id="XP_046600856.1"/>
    </source>
</evidence>
<dbReference type="SUPFAM" id="SSF53254">
    <property type="entry name" value="Phosphoglycerate mutase-like"/>
    <property type="match status" value="1"/>
</dbReference>
<dbReference type="PANTHER" id="PTHR16469:SF27">
    <property type="entry name" value="UBIQUITIN-ASSOCIATED AND SH3 DOMAIN-CONTAINING BA-RELATED"/>
    <property type="match status" value="1"/>
</dbReference>
<evidence type="ECO:0000256" key="1">
    <source>
        <dbReference type="ARBA" id="ARBA00022443"/>
    </source>
</evidence>
<dbReference type="PROSITE" id="PS50002">
    <property type="entry name" value="SH3"/>
    <property type="match status" value="1"/>
</dbReference>
<dbReference type="RefSeq" id="XP_046600856.1">
    <property type="nucleotide sequence ID" value="XM_046744900.1"/>
</dbReference>
<reference evidence="6" key="1">
    <citation type="submission" date="2025-08" db="UniProtKB">
        <authorList>
            <consortium name="RefSeq"/>
        </authorList>
    </citation>
    <scope>IDENTIFICATION</scope>
    <source>
        <tissue evidence="6">Thorax and Abdomen</tissue>
    </source>
</reference>
<dbReference type="CDD" id="cd07067">
    <property type="entry name" value="HP_PGM_like"/>
    <property type="match status" value="1"/>
</dbReference>
<dbReference type="GeneID" id="107219209"/>
<evidence type="ECO:0000256" key="2">
    <source>
        <dbReference type="PROSITE-ProRule" id="PRU00192"/>
    </source>
</evidence>
<dbReference type="SMART" id="SM00855">
    <property type="entry name" value="PGAM"/>
    <property type="match status" value="1"/>
</dbReference>
<evidence type="ECO:0000256" key="3">
    <source>
        <dbReference type="SAM" id="MobiDB-lite"/>
    </source>
</evidence>
<accession>A0ABM3GKR0</accession>
<dbReference type="InterPro" id="IPR051710">
    <property type="entry name" value="Phosphatase_SH3-domain"/>
</dbReference>
<keyword evidence="5" id="KW-1185">Reference proteome</keyword>
<dbReference type="InterPro" id="IPR013078">
    <property type="entry name" value="His_Pase_superF_clade-1"/>
</dbReference>
<dbReference type="SUPFAM" id="SSF50044">
    <property type="entry name" value="SH3-domain"/>
    <property type="match status" value="1"/>
</dbReference>
<keyword evidence="1 2" id="KW-0728">SH3 domain</keyword>
<dbReference type="Gene3D" id="3.40.50.1240">
    <property type="entry name" value="Phosphoglycerate mutase-like"/>
    <property type="match status" value="1"/>
</dbReference>
<evidence type="ECO:0000313" key="5">
    <source>
        <dbReference type="Proteomes" id="UP000829291"/>
    </source>
</evidence>
<dbReference type="InterPro" id="IPR029033">
    <property type="entry name" value="His_PPase_superfam"/>
</dbReference>
<dbReference type="InterPro" id="IPR036028">
    <property type="entry name" value="SH3-like_dom_sf"/>
</dbReference>